<evidence type="ECO:0000256" key="3">
    <source>
        <dbReference type="ARBA" id="ARBA00015802"/>
    </source>
</evidence>
<dbReference type="GO" id="GO:0005829">
    <property type="term" value="C:cytosol"/>
    <property type="evidence" value="ECO:0007669"/>
    <property type="project" value="UniProtKB-ARBA"/>
</dbReference>
<dbReference type="Proteomes" id="UP000694720">
    <property type="component" value="Unplaced"/>
</dbReference>
<dbReference type="InterPro" id="IPR036834">
    <property type="entry name" value="Bcl-2-like_sf"/>
</dbReference>
<dbReference type="PANTHER" id="PTHR35447:SF1">
    <property type="entry name" value="BH3-INTERACTING DOMAIN DEATH AGONIST"/>
    <property type="match status" value="1"/>
</dbReference>
<dbReference type="SUPFAM" id="SSF56854">
    <property type="entry name" value="Bcl-2 inhibitors of programmed cell death"/>
    <property type="match status" value="1"/>
</dbReference>
<dbReference type="FunFam" id="1.10.437.10:FF:000010">
    <property type="entry name" value="BH3-interacting domain death agonist"/>
    <property type="match status" value="1"/>
</dbReference>
<evidence type="ECO:0000256" key="11">
    <source>
        <dbReference type="ARBA" id="ARBA00063031"/>
    </source>
</evidence>
<keyword evidence="7" id="KW-0496">Mitochondrion</keyword>
<dbReference type="Ensembl" id="ENSSSCT00030068531.1">
    <property type="protein sequence ID" value="ENSSSCP00030031309.1"/>
    <property type="gene ID" value="ENSSSCG00030049059.1"/>
</dbReference>
<dbReference type="GO" id="GO:0001836">
    <property type="term" value="P:release of cytochrome c from mitochondria"/>
    <property type="evidence" value="ECO:0007669"/>
    <property type="project" value="UniProtKB-ARBA"/>
</dbReference>
<keyword evidence="6" id="KW-1000">Mitochondrion outer membrane</keyword>
<dbReference type="GO" id="GO:0043065">
    <property type="term" value="P:positive regulation of apoptotic process"/>
    <property type="evidence" value="ECO:0007669"/>
    <property type="project" value="InterPro"/>
</dbReference>
<dbReference type="Proteomes" id="UP000694570">
    <property type="component" value="Unplaced"/>
</dbReference>
<dbReference type="Proteomes" id="UP000694725">
    <property type="component" value="Unplaced"/>
</dbReference>
<evidence type="ECO:0000256" key="1">
    <source>
        <dbReference type="ARBA" id="ARBA00004294"/>
    </source>
</evidence>
<evidence type="ECO:0000313" key="15">
    <source>
        <dbReference type="Proteomes" id="UP000694722"/>
    </source>
</evidence>
<dbReference type="Proteomes" id="UP000694728">
    <property type="component" value="Unplaced"/>
</dbReference>
<dbReference type="GO" id="GO:0090200">
    <property type="term" value="P:positive regulation of release of cytochrome c from mitochondria"/>
    <property type="evidence" value="ECO:0007669"/>
    <property type="project" value="UniProtKB-ARBA"/>
</dbReference>
<dbReference type="Pfam" id="PF06393">
    <property type="entry name" value="BID"/>
    <property type="match status" value="1"/>
</dbReference>
<sequence>MVRVRGAEVGRITGYMHWLEAKLLFLFLSSRVGTALDSRGLNLPGPRPLLLLLRSACGHLARGLTPPPGRGGAWWAWPAGRGWALAGTKGSGLAAPAHSTPRTSVFSARRPRPSLRDPRSASRISRSCPSCSHLVGRLLTWTPVSRSVWAMDSKVSNGSSLQDERITNLLVFGFLQSCPHASFHKELEVLGHELPVHTSGSDELQTDGNRCSYFMEDAAETDSESQEAVIRDIARHLARIGDRMEYGIRPGLVDSLAAQFRNQSLSEEDRRQGLAAVLQQLVHSYPADMGQEKTLLVLTMLLARKVAEHSPALLRDVFHTTVNFINQNLLTYLRNLVQSEMD</sequence>
<protein>
    <recommendedName>
        <fullName evidence="3">BH3-interacting domain death agonist</fullName>
    </recommendedName>
    <alternativeName>
        <fullName evidence="12">p22 BID</fullName>
    </alternativeName>
</protein>
<dbReference type="Ensembl" id="ENSSSCT00045014206.1">
    <property type="protein sequence ID" value="ENSSSCP00045009836.1"/>
    <property type="gene ID" value="ENSSSCG00045008411.1"/>
</dbReference>
<evidence type="ECO:0000256" key="10">
    <source>
        <dbReference type="ARBA" id="ARBA00057135"/>
    </source>
</evidence>
<feature type="region of interest" description="Disordered" evidence="13">
    <location>
        <begin position="93"/>
        <end position="123"/>
    </location>
</feature>
<dbReference type="Gene3D" id="1.10.437.10">
    <property type="entry name" value="Blc2-like"/>
    <property type="match status" value="1"/>
</dbReference>
<evidence type="ECO:0000256" key="2">
    <source>
        <dbReference type="ARBA" id="ARBA00004496"/>
    </source>
</evidence>
<keyword evidence="5" id="KW-0053">Apoptosis</keyword>
<evidence type="ECO:0000313" key="14">
    <source>
        <dbReference type="Ensembl" id="ENSSSCP00040042458.1"/>
    </source>
</evidence>
<evidence type="ECO:0000256" key="8">
    <source>
        <dbReference type="ARBA" id="ARBA00023136"/>
    </source>
</evidence>
<reference evidence="14" key="1">
    <citation type="submission" date="2025-05" db="UniProtKB">
        <authorList>
            <consortium name="Ensembl"/>
        </authorList>
    </citation>
    <scope>IDENTIFICATION</scope>
</reference>
<evidence type="ECO:0000256" key="5">
    <source>
        <dbReference type="ARBA" id="ARBA00022703"/>
    </source>
</evidence>
<comment type="function">
    <text evidence="10">Induces caspases and apoptosis. Counters the protective effect of BCL2.</text>
</comment>
<dbReference type="Proteomes" id="UP000694726">
    <property type="component" value="Unplaced"/>
</dbReference>
<evidence type="ECO:0000256" key="4">
    <source>
        <dbReference type="ARBA" id="ARBA00022490"/>
    </source>
</evidence>
<proteinExistence type="predicted"/>
<keyword evidence="4" id="KW-0963">Cytoplasm</keyword>
<name>A0A8D1FR37_PIG</name>
<dbReference type="Proteomes" id="UP000694727">
    <property type="component" value="Unplaced"/>
</dbReference>
<dbReference type="Ensembl" id="ENSSSCT00065110277.1">
    <property type="protein sequence ID" value="ENSSSCP00065049687.1"/>
    <property type="gene ID" value="ENSSSCG00065079295.1"/>
</dbReference>
<dbReference type="Proteomes" id="UP000694722">
    <property type="component" value="Unplaced"/>
</dbReference>
<organism evidence="14 15">
    <name type="scientific">Sus scrofa</name>
    <name type="common">Pig</name>
    <dbReference type="NCBI Taxonomy" id="9823"/>
    <lineage>
        <taxon>Eukaryota</taxon>
        <taxon>Metazoa</taxon>
        <taxon>Chordata</taxon>
        <taxon>Craniata</taxon>
        <taxon>Vertebrata</taxon>
        <taxon>Euteleostomi</taxon>
        <taxon>Mammalia</taxon>
        <taxon>Eutheria</taxon>
        <taxon>Laurasiatheria</taxon>
        <taxon>Artiodactyla</taxon>
        <taxon>Suina</taxon>
        <taxon>Suidae</taxon>
        <taxon>Sus</taxon>
    </lineage>
</organism>
<dbReference type="Ensembl" id="ENSSSCT00015043848.1">
    <property type="protein sequence ID" value="ENSSSCP00015017318.1"/>
    <property type="gene ID" value="ENSSSCG00015031932.1"/>
</dbReference>
<dbReference type="PANTHER" id="PTHR35447">
    <property type="entry name" value="BH3-INTERACTING DOMAIN DEATH AGONIST"/>
    <property type="match status" value="1"/>
</dbReference>
<dbReference type="AlphaFoldDB" id="A0A8D1FR37"/>
<dbReference type="GO" id="GO:0035556">
    <property type="term" value="P:intracellular signal transduction"/>
    <property type="evidence" value="ECO:0007669"/>
    <property type="project" value="UniProtKB-ARBA"/>
</dbReference>
<evidence type="ECO:0000256" key="13">
    <source>
        <dbReference type="SAM" id="MobiDB-lite"/>
    </source>
</evidence>
<dbReference type="InterPro" id="IPR010479">
    <property type="entry name" value="BID"/>
</dbReference>
<dbReference type="GO" id="GO:0005741">
    <property type="term" value="C:mitochondrial outer membrane"/>
    <property type="evidence" value="ECO:0007669"/>
    <property type="project" value="UniProtKB-SubCell"/>
</dbReference>
<dbReference type="GO" id="GO:0033554">
    <property type="term" value="P:cellular response to stress"/>
    <property type="evidence" value="ECO:0007669"/>
    <property type="project" value="UniProtKB-ARBA"/>
</dbReference>
<comment type="function">
    <text evidence="9">Induces caspase activation and apoptosis. Allows the release of cytochrome c.</text>
</comment>
<evidence type="ECO:0000256" key="9">
    <source>
        <dbReference type="ARBA" id="ARBA00055577"/>
    </source>
</evidence>
<dbReference type="Proteomes" id="UP000694723">
    <property type="component" value="Unplaced"/>
</dbReference>
<comment type="subunit">
    <text evidence="11">Forms heterodimers either with the pro-apoptotic protein BAX or the anti-apoptotic protein BCL2. Interacts with PLEKHN1.</text>
</comment>
<comment type="subcellular location">
    <subcellularLocation>
        <location evidence="2">Cytoplasm</location>
    </subcellularLocation>
    <subcellularLocation>
        <location evidence="1">Mitochondrion outer membrane</location>
    </subcellularLocation>
</comment>
<dbReference type="Ensembl" id="ENSSSCT00060046312.1">
    <property type="protein sequence ID" value="ENSSSCP00060019830.1"/>
    <property type="gene ID" value="ENSSSCG00060034146.1"/>
</dbReference>
<gene>
    <name evidence="14" type="primary">BID</name>
</gene>
<accession>A0A8D1FR37</accession>
<keyword evidence="8" id="KW-0472">Membrane</keyword>
<evidence type="ECO:0000256" key="6">
    <source>
        <dbReference type="ARBA" id="ARBA00022787"/>
    </source>
</evidence>
<dbReference type="Ensembl" id="ENSSSCT00040095753.1">
    <property type="protein sequence ID" value="ENSSSCP00040042458.1"/>
    <property type="gene ID" value="ENSSSCG00040069597.1"/>
</dbReference>
<dbReference type="Ensembl" id="ENSSSCT00025045767.1">
    <property type="protein sequence ID" value="ENSSSCP00025019528.1"/>
    <property type="gene ID" value="ENSSSCG00025033587.1"/>
</dbReference>
<evidence type="ECO:0000256" key="12">
    <source>
        <dbReference type="ARBA" id="ARBA00081055"/>
    </source>
</evidence>
<dbReference type="Ensembl" id="ENSSSCT00035081439.1">
    <property type="protein sequence ID" value="ENSSSCP00035033692.1"/>
    <property type="gene ID" value="ENSSSCG00035060644.1"/>
</dbReference>
<evidence type="ECO:0000256" key="7">
    <source>
        <dbReference type="ARBA" id="ARBA00023128"/>
    </source>
</evidence>